<keyword evidence="3" id="KW-0732">Signal</keyword>
<proteinExistence type="predicted"/>
<dbReference type="PANTHER" id="PTHR14905:SF21">
    <property type="entry name" value="VWFA DOMAIN-CONTAINING PROTEIN"/>
    <property type="match status" value="1"/>
</dbReference>
<dbReference type="InterPro" id="IPR056861">
    <property type="entry name" value="HMCN1-like_VWA"/>
</dbReference>
<evidence type="ECO:0000256" key="3">
    <source>
        <dbReference type="ARBA" id="ARBA00022729"/>
    </source>
</evidence>
<keyword evidence="6" id="KW-1185">Reference proteome</keyword>
<evidence type="ECO:0000313" key="6">
    <source>
        <dbReference type="Proteomes" id="UP001217089"/>
    </source>
</evidence>
<protein>
    <recommendedName>
        <fullName evidence="4">Hemicentin-1-like von Willebrand factor A domain-containing protein</fullName>
    </recommendedName>
</protein>
<comment type="subcellular location">
    <subcellularLocation>
        <location evidence="1">Secreted</location>
    </subcellularLocation>
</comment>
<evidence type="ECO:0000313" key="5">
    <source>
        <dbReference type="EMBL" id="KAJ8316228.1"/>
    </source>
</evidence>
<keyword evidence="2" id="KW-0964">Secreted</keyword>
<accession>A0ABQ9FKJ0</accession>
<reference evidence="5 6" key="1">
    <citation type="submission" date="2022-12" db="EMBL/GenBank/DDBJ databases">
        <title>Chromosome-level genome of Tegillarca granosa.</title>
        <authorList>
            <person name="Kim J."/>
        </authorList>
    </citation>
    <scope>NUCLEOTIDE SEQUENCE [LARGE SCALE GENOMIC DNA]</scope>
    <source>
        <strain evidence="5">Teg-2019</strain>
        <tissue evidence="5">Adductor muscle</tissue>
    </source>
</reference>
<evidence type="ECO:0000259" key="4">
    <source>
        <dbReference type="Pfam" id="PF25106"/>
    </source>
</evidence>
<dbReference type="InterPro" id="IPR036465">
    <property type="entry name" value="vWFA_dom_sf"/>
</dbReference>
<gene>
    <name evidence="5" type="ORF">KUTeg_006242</name>
</gene>
<dbReference type="EMBL" id="JARBDR010000328">
    <property type="protein sequence ID" value="KAJ8316228.1"/>
    <property type="molecule type" value="Genomic_DNA"/>
</dbReference>
<dbReference type="InterPro" id="IPR052577">
    <property type="entry name" value="VWA7"/>
</dbReference>
<comment type="caution">
    <text evidence="5">The sequence shown here is derived from an EMBL/GenBank/DDBJ whole genome shotgun (WGS) entry which is preliminary data.</text>
</comment>
<dbReference type="PANTHER" id="PTHR14905">
    <property type="entry name" value="NG37"/>
    <property type="match status" value="1"/>
</dbReference>
<dbReference type="Proteomes" id="UP001217089">
    <property type="component" value="Unassembled WGS sequence"/>
</dbReference>
<evidence type="ECO:0000256" key="2">
    <source>
        <dbReference type="ARBA" id="ARBA00022525"/>
    </source>
</evidence>
<dbReference type="Gene3D" id="3.40.50.410">
    <property type="entry name" value="von Willebrand factor, type A domain"/>
    <property type="match status" value="1"/>
</dbReference>
<sequence length="129" mass="13865">MLQKSFYIVGVGLLHAIGSALFGDLLNLHATCYNCLDPKLSLTFVIDNTGSMGDDIAAVRKTSIDIVNQASLTGGVANYVLATFNDPVTKNTIRKTQDGNIFINWLQNLRATGGGDCPEFAMRGLLDVI</sequence>
<organism evidence="5 6">
    <name type="scientific">Tegillarca granosa</name>
    <name type="common">Malaysian cockle</name>
    <name type="synonym">Anadara granosa</name>
    <dbReference type="NCBI Taxonomy" id="220873"/>
    <lineage>
        <taxon>Eukaryota</taxon>
        <taxon>Metazoa</taxon>
        <taxon>Spiralia</taxon>
        <taxon>Lophotrochozoa</taxon>
        <taxon>Mollusca</taxon>
        <taxon>Bivalvia</taxon>
        <taxon>Autobranchia</taxon>
        <taxon>Pteriomorphia</taxon>
        <taxon>Arcoida</taxon>
        <taxon>Arcoidea</taxon>
        <taxon>Arcidae</taxon>
        <taxon>Tegillarca</taxon>
    </lineage>
</organism>
<name>A0ABQ9FKJ0_TEGGR</name>
<evidence type="ECO:0000256" key="1">
    <source>
        <dbReference type="ARBA" id="ARBA00004613"/>
    </source>
</evidence>
<dbReference type="SUPFAM" id="SSF53300">
    <property type="entry name" value="vWA-like"/>
    <property type="match status" value="1"/>
</dbReference>
<feature type="domain" description="Hemicentin-1-like von Willebrand factor A" evidence="4">
    <location>
        <begin position="41"/>
        <end position="125"/>
    </location>
</feature>
<dbReference type="Pfam" id="PF25106">
    <property type="entry name" value="VWA_4"/>
    <property type="match status" value="1"/>
</dbReference>